<evidence type="ECO:0000259" key="7">
    <source>
        <dbReference type="Pfam" id="PF01602"/>
    </source>
</evidence>
<dbReference type="GeneID" id="25263188"/>
<dbReference type="InterPro" id="IPR016342">
    <property type="entry name" value="AP_complex_bsu_1_2_4"/>
</dbReference>
<keyword evidence="9" id="KW-1185">Reference proteome</keyword>
<evidence type="ECO:0000256" key="3">
    <source>
        <dbReference type="ARBA" id="ARBA00022448"/>
    </source>
</evidence>
<dbReference type="FunFam" id="1.25.10.10:FF:000058">
    <property type="entry name" value="AP complex subunit beta"/>
    <property type="match status" value="1"/>
</dbReference>
<dbReference type="FunCoup" id="A0A066W2N6">
    <property type="interactions" value="427"/>
</dbReference>
<sequence>MSRPRFFTAPRKGENFELLADLNSEYRDRRKDAIKRVIANMTIGKDVSGLFASVLKNGQTEDLEQKKLVYLYLMNYAKTQPELVILAVNTFVKDSEDQNPLIRALALRTMGCLRAEKIIDYLSDPLTKGLRDENPYVRKTAAICVAKLYDLKPELAVENGFVSRLQEMVGDSNPMVVANAVTALTDIHEAACEADPSGQASVFVIDSGILQKLLIALNECTEWGRIAILNSLARYKSTDEQEAEHICERVMPQFQHANGSVVLGAVKVILIHMQKVNKPDFIKQLIRKMAPPLVTLISSAPEVQWVALRNVNLVLQRHPDLLNTELRIFFCKYNDPSYVKLEKLEIMIKLANARNVDMLLSELKEYASEVDVDFVRRSIRAIGQCAVKIDEAAERCVHVLLDLIATRVSYVVQEAIIVIKDIFRKYPSNYEGIIPTLCANLDDLDEPEAKASLIWIVGEYAEKINNAEELLASFLDNFVEEQHQVQFQTLTATVKLFLKKPDNSQTIVQQVLEKATTECDSADIRDRAYIYWRLLSSPDTNAGRSVILAERPPISIPLSTLSPALLDELLSDLSSLASAYHKPESTFIGKGRVGADEMSKKVAEHDDITREKALATVVQGANAENLLDFDDDTSSGSVAQHPNAATGGLGGLEDLLGGNDVLGGLDGLSLSAAPGAGASSAAAAAVQSTQLNDLLGL</sequence>
<reference evidence="8 9" key="1">
    <citation type="submission" date="2014-05" db="EMBL/GenBank/DDBJ databases">
        <title>Draft genome sequence of a rare smut relative, Tilletiaria anomala UBC 951.</title>
        <authorList>
            <consortium name="DOE Joint Genome Institute"/>
            <person name="Toome M."/>
            <person name="Kuo A."/>
            <person name="Henrissat B."/>
            <person name="Lipzen A."/>
            <person name="Tritt A."/>
            <person name="Yoshinaga Y."/>
            <person name="Zane M."/>
            <person name="Barry K."/>
            <person name="Grigoriev I.V."/>
            <person name="Spatafora J.W."/>
            <person name="Aimea M.C."/>
        </authorList>
    </citation>
    <scope>NUCLEOTIDE SEQUENCE [LARGE SCALE GENOMIC DNA]</scope>
    <source>
        <strain evidence="8 9">UBC 951</strain>
    </source>
</reference>
<dbReference type="GO" id="GO:0030276">
    <property type="term" value="F:clathrin binding"/>
    <property type="evidence" value="ECO:0007669"/>
    <property type="project" value="InterPro"/>
</dbReference>
<dbReference type="InterPro" id="IPR026739">
    <property type="entry name" value="AP_beta"/>
</dbReference>
<comment type="subcellular location">
    <subcellularLocation>
        <location evidence="1">Endomembrane system</location>
    </subcellularLocation>
</comment>
<dbReference type="HOGENOM" id="CLU_006320_4_0_1"/>
<dbReference type="GO" id="GO:0016192">
    <property type="term" value="P:vesicle-mediated transport"/>
    <property type="evidence" value="ECO:0007669"/>
    <property type="project" value="InterPro"/>
</dbReference>
<dbReference type="OMA" id="NPPEVQW"/>
<dbReference type="GO" id="GO:0012505">
    <property type="term" value="C:endomembrane system"/>
    <property type="evidence" value="ECO:0007669"/>
    <property type="project" value="UniProtKB-SubCell"/>
</dbReference>
<keyword evidence="4 6" id="KW-0653">Protein transport</keyword>
<dbReference type="GO" id="GO:0030117">
    <property type="term" value="C:membrane coat"/>
    <property type="evidence" value="ECO:0007669"/>
    <property type="project" value="InterPro"/>
</dbReference>
<dbReference type="Proteomes" id="UP000027361">
    <property type="component" value="Unassembled WGS sequence"/>
</dbReference>
<dbReference type="AlphaFoldDB" id="A0A066W2N6"/>
<comment type="caution">
    <text evidence="8">The sequence shown here is derived from an EMBL/GenBank/DDBJ whole genome shotgun (WGS) entry which is preliminary data.</text>
</comment>
<evidence type="ECO:0000256" key="5">
    <source>
        <dbReference type="ARBA" id="ARBA00023136"/>
    </source>
</evidence>
<dbReference type="GO" id="GO:0006886">
    <property type="term" value="P:intracellular protein transport"/>
    <property type="evidence" value="ECO:0007669"/>
    <property type="project" value="InterPro"/>
</dbReference>
<dbReference type="PANTHER" id="PTHR11134">
    <property type="entry name" value="ADAPTOR COMPLEX SUBUNIT BETA FAMILY MEMBER"/>
    <property type="match status" value="1"/>
</dbReference>
<dbReference type="OrthoDB" id="10254310at2759"/>
<evidence type="ECO:0000256" key="4">
    <source>
        <dbReference type="ARBA" id="ARBA00022927"/>
    </source>
</evidence>
<gene>
    <name evidence="8" type="ORF">K437DRAFT_245812</name>
</gene>
<dbReference type="InParanoid" id="A0A066W2N6"/>
<dbReference type="InterPro" id="IPR002553">
    <property type="entry name" value="Clathrin/coatomer_adapt-like_N"/>
</dbReference>
<protein>
    <recommendedName>
        <fullName evidence="6">AP complex subunit beta</fullName>
    </recommendedName>
</protein>
<evidence type="ECO:0000256" key="1">
    <source>
        <dbReference type="ARBA" id="ARBA00004308"/>
    </source>
</evidence>
<feature type="domain" description="Clathrin/coatomer adaptor adaptin-like N-terminal" evidence="7">
    <location>
        <begin position="12"/>
        <end position="538"/>
    </location>
</feature>
<dbReference type="InterPro" id="IPR011989">
    <property type="entry name" value="ARM-like"/>
</dbReference>
<evidence type="ECO:0000256" key="6">
    <source>
        <dbReference type="PIRNR" id="PIRNR002291"/>
    </source>
</evidence>
<dbReference type="Gene3D" id="1.25.10.10">
    <property type="entry name" value="Leucine-rich Repeat Variant"/>
    <property type="match status" value="1"/>
</dbReference>
<comment type="similarity">
    <text evidence="2 6">Belongs to the adaptor complexes large subunit family.</text>
</comment>
<keyword evidence="5 6" id="KW-0472">Membrane</keyword>
<organism evidence="8 9">
    <name type="scientific">Tilletiaria anomala (strain ATCC 24038 / CBS 436.72 / UBC 951)</name>
    <dbReference type="NCBI Taxonomy" id="1037660"/>
    <lineage>
        <taxon>Eukaryota</taxon>
        <taxon>Fungi</taxon>
        <taxon>Dikarya</taxon>
        <taxon>Basidiomycota</taxon>
        <taxon>Ustilaginomycotina</taxon>
        <taxon>Exobasidiomycetes</taxon>
        <taxon>Georgefischeriales</taxon>
        <taxon>Tilletiariaceae</taxon>
        <taxon>Tilletiaria</taxon>
    </lineage>
</organism>
<accession>A0A066W2N6</accession>
<evidence type="ECO:0000313" key="9">
    <source>
        <dbReference type="Proteomes" id="UP000027361"/>
    </source>
</evidence>
<evidence type="ECO:0000313" key="8">
    <source>
        <dbReference type="EMBL" id="KDN47976.1"/>
    </source>
</evidence>
<comment type="function">
    <text evidence="6">Adaptins are components of the adaptor complexes which link clathrin to receptors in coated vesicles. Clathrin-associated protein complexes are believed to interact with the cytoplasmic tails of membrane proteins, leading to their selection and concentration.</text>
</comment>
<evidence type="ECO:0000256" key="2">
    <source>
        <dbReference type="ARBA" id="ARBA00006613"/>
    </source>
</evidence>
<keyword evidence="3 6" id="KW-0813">Transport</keyword>
<proteinExistence type="inferred from homology"/>
<dbReference type="InterPro" id="IPR016024">
    <property type="entry name" value="ARM-type_fold"/>
</dbReference>
<name>A0A066W2N6_TILAU</name>
<dbReference type="STRING" id="1037660.A0A066W2N6"/>
<dbReference type="EMBL" id="JMSN01000027">
    <property type="protein sequence ID" value="KDN47976.1"/>
    <property type="molecule type" value="Genomic_DNA"/>
</dbReference>
<dbReference type="RefSeq" id="XP_013243995.1">
    <property type="nucleotide sequence ID" value="XM_013388541.1"/>
</dbReference>
<dbReference type="PIRSF" id="PIRSF002291">
    <property type="entry name" value="AP_complex_beta"/>
    <property type="match status" value="1"/>
</dbReference>
<dbReference type="SUPFAM" id="SSF48371">
    <property type="entry name" value="ARM repeat"/>
    <property type="match status" value="1"/>
</dbReference>
<dbReference type="Pfam" id="PF01602">
    <property type="entry name" value="Adaptin_N"/>
    <property type="match status" value="1"/>
</dbReference>